<evidence type="ECO:0000313" key="1">
    <source>
        <dbReference type="EMBL" id="KAH6930173.1"/>
    </source>
</evidence>
<sequence length="317" mass="35791">MSAELENVDGRSCIVKPESSKAHDEDRHVERLARLESTISGMRDFLSQRMKSAPAGSRTSRILIQALEHIRVIREDIAEIKRTDRTWRVGQKKMVKLRNVVWDTFERLQFSGKSYADAARLGVERCLVSTGCQYSFADLALALAPCERPTASAGPSALNMKPAQQNPTDCQRARKLRCTVNNPWGFGSGVHDVLWCFVAALQMGRTLILDTSKWHITPESHGWSSVFQPLAGSSCENVGIDKDTVIFNTKTESRTETRRKILDLPTSIIGTLVANHADPYAWWYGQIMGYILRLQDSTRQRIENFKRQIGYQHPIVS</sequence>
<name>A0ACB7S5Y6_HYAAI</name>
<reference evidence="1" key="1">
    <citation type="submission" date="2020-05" db="EMBL/GenBank/DDBJ databases">
        <title>Large-scale comparative analyses of tick genomes elucidate their genetic diversity and vector capacities.</title>
        <authorList>
            <person name="Jia N."/>
            <person name="Wang J."/>
            <person name="Shi W."/>
            <person name="Du L."/>
            <person name="Sun Y."/>
            <person name="Zhan W."/>
            <person name="Jiang J."/>
            <person name="Wang Q."/>
            <person name="Zhang B."/>
            <person name="Ji P."/>
            <person name="Sakyi L.B."/>
            <person name="Cui X."/>
            <person name="Yuan T."/>
            <person name="Jiang B."/>
            <person name="Yang W."/>
            <person name="Lam T.T.-Y."/>
            <person name="Chang Q."/>
            <person name="Ding S."/>
            <person name="Wang X."/>
            <person name="Zhu J."/>
            <person name="Ruan X."/>
            <person name="Zhao L."/>
            <person name="Wei J."/>
            <person name="Que T."/>
            <person name="Du C."/>
            <person name="Cheng J."/>
            <person name="Dai P."/>
            <person name="Han X."/>
            <person name="Huang E."/>
            <person name="Gao Y."/>
            <person name="Liu J."/>
            <person name="Shao H."/>
            <person name="Ye R."/>
            <person name="Li L."/>
            <person name="Wei W."/>
            <person name="Wang X."/>
            <person name="Wang C."/>
            <person name="Yang T."/>
            <person name="Huo Q."/>
            <person name="Li W."/>
            <person name="Guo W."/>
            <person name="Chen H."/>
            <person name="Zhou L."/>
            <person name="Ni X."/>
            <person name="Tian J."/>
            <person name="Zhou Y."/>
            <person name="Sheng Y."/>
            <person name="Liu T."/>
            <person name="Pan Y."/>
            <person name="Xia L."/>
            <person name="Li J."/>
            <person name="Zhao F."/>
            <person name="Cao W."/>
        </authorList>
    </citation>
    <scope>NUCLEOTIDE SEQUENCE</scope>
    <source>
        <strain evidence="1">Hyas-2018</strain>
    </source>
</reference>
<dbReference type="Proteomes" id="UP000821845">
    <property type="component" value="Chromosome 5"/>
</dbReference>
<keyword evidence="2" id="KW-1185">Reference proteome</keyword>
<gene>
    <name evidence="1" type="ORF">HPB50_011398</name>
</gene>
<accession>A0ACB7S5Y6</accession>
<protein>
    <submittedName>
        <fullName evidence="1">Uncharacterized protein</fullName>
    </submittedName>
</protein>
<dbReference type="EMBL" id="CM023485">
    <property type="protein sequence ID" value="KAH6930173.1"/>
    <property type="molecule type" value="Genomic_DNA"/>
</dbReference>
<organism evidence="1 2">
    <name type="scientific">Hyalomma asiaticum</name>
    <name type="common">Tick</name>
    <dbReference type="NCBI Taxonomy" id="266040"/>
    <lineage>
        <taxon>Eukaryota</taxon>
        <taxon>Metazoa</taxon>
        <taxon>Ecdysozoa</taxon>
        <taxon>Arthropoda</taxon>
        <taxon>Chelicerata</taxon>
        <taxon>Arachnida</taxon>
        <taxon>Acari</taxon>
        <taxon>Parasitiformes</taxon>
        <taxon>Ixodida</taxon>
        <taxon>Ixodoidea</taxon>
        <taxon>Ixodidae</taxon>
        <taxon>Hyalomminae</taxon>
        <taxon>Hyalomma</taxon>
    </lineage>
</organism>
<comment type="caution">
    <text evidence="1">The sequence shown here is derived from an EMBL/GenBank/DDBJ whole genome shotgun (WGS) entry which is preliminary data.</text>
</comment>
<evidence type="ECO:0000313" key="2">
    <source>
        <dbReference type="Proteomes" id="UP000821845"/>
    </source>
</evidence>
<proteinExistence type="predicted"/>